<dbReference type="GO" id="GO:0016747">
    <property type="term" value="F:acyltransferase activity, transferring groups other than amino-acyl groups"/>
    <property type="evidence" value="ECO:0007669"/>
    <property type="project" value="InterPro"/>
</dbReference>
<reference evidence="2" key="2">
    <citation type="submission" date="2020-09" db="EMBL/GenBank/DDBJ databases">
        <authorList>
            <person name="Sun Q."/>
            <person name="Zhou Y."/>
        </authorList>
    </citation>
    <scope>NUCLEOTIDE SEQUENCE</scope>
    <source>
        <strain evidence="2">CGMCC 1.15388</strain>
    </source>
</reference>
<proteinExistence type="predicted"/>
<dbReference type="AlphaFoldDB" id="A0A917ATL4"/>
<dbReference type="CDD" id="cd04301">
    <property type="entry name" value="NAT_SF"/>
    <property type="match status" value="1"/>
</dbReference>
<reference evidence="2" key="1">
    <citation type="journal article" date="2014" name="Int. J. Syst. Evol. Microbiol.">
        <title>Complete genome sequence of Corynebacterium casei LMG S-19264T (=DSM 44701T), isolated from a smear-ripened cheese.</title>
        <authorList>
            <consortium name="US DOE Joint Genome Institute (JGI-PGF)"/>
            <person name="Walter F."/>
            <person name="Albersmeier A."/>
            <person name="Kalinowski J."/>
            <person name="Ruckert C."/>
        </authorList>
    </citation>
    <scope>NUCLEOTIDE SEQUENCE</scope>
    <source>
        <strain evidence="2">CGMCC 1.15388</strain>
    </source>
</reference>
<dbReference type="PANTHER" id="PTHR42791">
    <property type="entry name" value="GNAT FAMILY ACETYLTRANSFERASE"/>
    <property type="match status" value="1"/>
</dbReference>
<evidence type="ECO:0000259" key="1">
    <source>
        <dbReference type="PROSITE" id="PS51186"/>
    </source>
</evidence>
<protein>
    <submittedName>
        <fullName evidence="2">N-acetyltransferase</fullName>
    </submittedName>
</protein>
<comment type="caution">
    <text evidence="2">The sequence shown here is derived from an EMBL/GenBank/DDBJ whole genome shotgun (WGS) entry which is preliminary data.</text>
</comment>
<name>A0A917ATL4_9MICC</name>
<dbReference type="SUPFAM" id="SSF55729">
    <property type="entry name" value="Acyl-CoA N-acyltransferases (Nat)"/>
    <property type="match status" value="1"/>
</dbReference>
<dbReference type="EMBL" id="BMIS01000009">
    <property type="protein sequence ID" value="GGE73562.1"/>
    <property type="molecule type" value="Genomic_DNA"/>
</dbReference>
<dbReference type="Proteomes" id="UP000633136">
    <property type="component" value="Unassembled WGS sequence"/>
</dbReference>
<evidence type="ECO:0000313" key="2">
    <source>
        <dbReference type="EMBL" id="GGE73562.1"/>
    </source>
</evidence>
<gene>
    <name evidence="2" type="ORF">GCM10011401_20940</name>
</gene>
<feature type="domain" description="N-acetyltransferase" evidence="1">
    <location>
        <begin position="10"/>
        <end position="209"/>
    </location>
</feature>
<dbReference type="Pfam" id="PF13508">
    <property type="entry name" value="Acetyltransf_7"/>
    <property type="match status" value="1"/>
</dbReference>
<dbReference type="RefSeq" id="WP_188685459.1">
    <property type="nucleotide sequence ID" value="NZ_BMIS01000009.1"/>
</dbReference>
<dbReference type="InterPro" id="IPR000182">
    <property type="entry name" value="GNAT_dom"/>
</dbReference>
<dbReference type="PROSITE" id="PS51186">
    <property type="entry name" value="GNAT"/>
    <property type="match status" value="1"/>
</dbReference>
<dbReference type="InterPro" id="IPR052523">
    <property type="entry name" value="Trichothecene_AcTrans"/>
</dbReference>
<organism evidence="2 3">
    <name type="scientific">Nesterenkonia cremea</name>
    <dbReference type="NCBI Taxonomy" id="1882340"/>
    <lineage>
        <taxon>Bacteria</taxon>
        <taxon>Bacillati</taxon>
        <taxon>Actinomycetota</taxon>
        <taxon>Actinomycetes</taxon>
        <taxon>Micrococcales</taxon>
        <taxon>Micrococcaceae</taxon>
        <taxon>Nesterenkonia</taxon>
    </lineage>
</organism>
<evidence type="ECO:0000313" key="3">
    <source>
        <dbReference type="Proteomes" id="UP000633136"/>
    </source>
</evidence>
<sequence>MGIDPAASSVIIRPAAEADADAAARVLAGAFGDDPHIAGLLPQDRRQDRMEQMFRFEALSNLRTGGHVYVAVDGADAGAEPLGVAYWGAPGQEAGRREQLTEAVAMRRIYGRRYKDVKRTYREAARHRPKAPHWYLKVLGTSPQARGRGVGSALIRHGLAQADRAGVGVYLESSKPENVPIYARYGFVEISEIPAYGTSPMIGMWRPAGQQG</sequence>
<keyword evidence="3" id="KW-1185">Reference proteome</keyword>
<dbReference type="PANTHER" id="PTHR42791:SF1">
    <property type="entry name" value="N-ACETYLTRANSFERASE DOMAIN-CONTAINING PROTEIN"/>
    <property type="match status" value="1"/>
</dbReference>
<dbReference type="Gene3D" id="3.40.630.30">
    <property type="match status" value="1"/>
</dbReference>
<accession>A0A917ATL4</accession>
<dbReference type="InterPro" id="IPR016181">
    <property type="entry name" value="Acyl_CoA_acyltransferase"/>
</dbReference>